<accession>W4LDL6</accession>
<comment type="caution">
    <text evidence="1">The sequence shown here is derived from an EMBL/GenBank/DDBJ whole genome shotgun (WGS) entry which is preliminary data.</text>
</comment>
<dbReference type="Proteomes" id="UP000019141">
    <property type="component" value="Unassembled WGS sequence"/>
</dbReference>
<keyword evidence="2" id="KW-1185">Reference proteome</keyword>
<organism evidence="1 2">
    <name type="scientific">Entotheonella factor</name>
    <dbReference type="NCBI Taxonomy" id="1429438"/>
    <lineage>
        <taxon>Bacteria</taxon>
        <taxon>Pseudomonadati</taxon>
        <taxon>Nitrospinota/Tectimicrobiota group</taxon>
        <taxon>Candidatus Tectimicrobiota</taxon>
        <taxon>Candidatus Entotheonellia</taxon>
        <taxon>Candidatus Entotheonellales</taxon>
        <taxon>Candidatus Entotheonellaceae</taxon>
        <taxon>Candidatus Entotheonella</taxon>
    </lineage>
</organism>
<proteinExistence type="predicted"/>
<sequence length="67" mass="7543">MQGQAPVIPTNIGSGILGQNLSKQFRELSHERESSEQFVRYGETEAQLHCWAIMPSIQADRSQDEVI</sequence>
<evidence type="ECO:0000313" key="2">
    <source>
        <dbReference type="Proteomes" id="UP000019141"/>
    </source>
</evidence>
<name>W4LDL6_ENTF1</name>
<gene>
    <name evidence="1" type="ORF">ETSY1_30795</name>
</gene>
<evidence type="ECO:0000313" key="1">
    <source>
        <dbReference type="EMBL" id="ETW95401.1"/>
    </source>
</evidence>
<reference evidence="1 2" key="1">
    <citation type="journal article" date="2014" name="Nature">
        <title>An environmental bacterial taxon with a large and distinct metabolic repertoire.</title>
        <authorList>
            <person name="Wilson M.C."/>
            <person name="Mori T."/>
            <person name="Ruckert C."/>
            <person name="Uria A.R."/>
            <person name="Helf M.J."/>
            <person name="Takada K."/>
            <person name="Gernert C."/>
            <person name="Steffens U.A."/>
            <person name="Heycke N."/>
            <person name="Schmitt S."/>
            <person name="Rinke C."/>
            <person name="Helfrich E.J."/>
            <person name="Brachmann A.O."/>
            <person name="Gurgui C."/>
            <person name="Wakimoto T."/>
            <person name="Kracht M."/>
            <person name="Crusemann M."/>
            <person name="Hentschel U."/>
            <person name="Abe I."/>
            <person name="Matsunaga S."/>
            <person name="Kalinowski J."/>
            <person name="Takeyama H."/>
            <person name="Piel J."/>
        </authorList>
    </citation>
    <scope>NUCLEOTIDE SEQUENCE [LARGE SCALE GENOMIC DNA]</scope>
    <source>
        <strain evidence="2">TSY1</strain>
    </source>
</reference>
<protein>
    <submittedName>
        <fullName evidence="1">Uncharacterized protein</fullName>
    </submittedName>
</protein>
<dbReference type="EMBL" id="AZHW01000921">
    <property type="protein sequence ID" value="ETW95401.1"/>
    <property type="molecule type" value="Genomic_DNA"/>
</dbReference>
<dbReference type="HOGENOM" id="CLU_2804425_0_0_7"/>
<dbReference type="AlphaFoldDB" id="W4LDL6"/>